<dbReference type="PANTHER" id="PTHR14167:SF106">
    <property type="entry name" value="ENDOPHILIN-B2 ISOFORM X1"/>
    <property type="match status" value="1"/>
</dbReference>
<evidence type="ECO:0000313" key="7">
    <source>
        <dbReference type="Ensembl" id="ENSTRUP00000034216.3"/>
    </source>
</evidence>
<dbReference type="CDD" id="cd07617">
    <property type="entry name" value="BAR_Endophilin_B2"/>
    <property type="match status" value="1"/>
</dbReference>
<dbReference type="PANTHER" id="PTHR14167">
    <property type="entry name" value="SH3 DOMAIN-CONTAINING"/>
    <property type="match status" value="1"/>
</dbReference>
<dbReference type="FunFam" id="1.20.1270.60:FF:000017">
    <property type="entry name" value="endophilin-B2 isoform X1"/>
    <property type="match status" value="1"/>
</dbReference>
<evidence type="ECO:0000256" key="2">
    <source>
        <dbReference type="ARBA" id="ARBA00022443"/>
    </source>
</evidence>
<accession>H2UB98</accession>
<evidence type="ECO:0000256" key="1">
    <source>
        <dbReference type="ARBA" id="ARBA00006697"/>
    </source>
</evidence>
<dbReference type="AlphaFoldDB" id="H2UB98"/>
<evidence type="ECO:0000259" key="6">
    <source>
        <dbReference type="PROSITE" id="PS51021"/>
    </source>
</evidence>
<dbReference type="InterPro" id="IPR001452">
    <property type="entry name" value="SH3_domain"/>
</dbReference>
<dbReference type="SUPFAM" id="SSF50044">
    <property type="entry name" value="SH3-domain"/>
    <property type="match status" value="1"/>
</dbReference>
<feature type="compositionally biased region" description="Low complexity" evidence="4">
    <location>
        <begin position="271"/>
        <end position="295"/>
    </location>
</feature>
<evidence type="ECO:0000313" key="8">
    <source>
        <dbReference type="Proteomes" id="UP000005226"/>
    </source>
</evidence>
<feature type="domain" description="SH3" evidence="5">
    <location>
        <begin position="307"/>
        <end position="367"/>
    </location>
</feature>
<dbReference type="Ensembl" id="ENSTRUT00000034342.3">
    <property type="protein sequence ID" value="ENSTRUP00000034216.3"/>
    <property type="gene ID" value="ENSTRUG00000013419.3"/>
</dbReference>
<dbReference type="InterPro" id="IPR004148">
    <property type="entry name" value="BAR_dom"/>
</dbReference>
<evidence type="ECO:0000256" key="4">
    <source>
        <dbReference type="SAM" id="MobiDB-lite"/>
    </source>
</evidence>
<organism evidence="7 8">
    <name type="scientific">Takifugu rubripes</name>
    <name type="common">Japanese pufferfish</name>
    <name type="synonym">Fugu rubripes</name>
    <dbReference type="NCBI Taxonomy" id="31033"/>
    <lineage>
        <taxon>Eukaryota</taxon>
        <taxon>Metazoa</taxon>
        <taxon>Chordata</taxon>
        <taxon>Craniata</taxon>
        <taxon>Vertebrata</taxon>
        <taxon>Euteleostomi</taxon>
        <taxon>Actinopterygii</taxon>
        <taxon>Neopterygii</taxon>
        <taxon>Teleostei</taxon>
        <taxon>Neoteleostei</taxon>
        <taxon>Acanthomorphata</taxon>
        <taxon>Eupercaria</taxon>
        <taxon>Tetraodontiformes</taxon>
        <taxon>Tetradontoidea</taxon>
        <taxon>Tetraodontidae</taxon>
        <taxon>Takifugu</taxon>
    </lineage>
</organism>
<evidence type="ECO:0000256" key="3">
    <source>
        <dbReference type="PROSITE-ProRule" id="PRU00192"/>
    </source>
</evidence>
<keyword evidence="8" id="KW-1185">Reference proteome</keyword>
<evidence type="ECO:0000259" key="5">
    <source>
        <dbReference type="PROSITE" id="PS50002"/>
    </source>
</evidence>
<dbReference type="Pfam" id="PF14604">
    <property type="entry name" value="SH3_9"/>
    <property type="match status" value="1"/>
</dbReference>
<comment type="similarity">
    <text evidence="1">Belongs to the endophilin family.</text>
</comment>
<dbReference type="InterPro" id="IPR050384">
    <property type="entry name" value="Endophilin_SH3RF"/>
</dbReference>
<dbReference type="PROSITE" id="PS50002">
    <property type="entry name" value="SH3"/>
    <property type="match status" value="1"/>
</dbReference>
<dbReference type="GO" id="GO:0005737">
    <property type="term" value="C:cytoplasm"/>
    <property type="evidence" value="ECO:0007669"/>
    <property type="project" value="InterPro"/>
</dbReference>
<reference evidence="7" key="3">
    <citation type="submission" date="2025-09" db="UniProtKB">
        <authorList>
            <consortium name="Ensembl"/>
        </authorList>
    </citation>
    <scope>IDENTIFICATION</scope>
</reference>
<dbReference type="SMART" id="SM00721">
    <property type="entry name" value="BAR"/>
    <property type="match status" value="1"/>
</dbReference>
<sequence>MDFNVKKLASDAGVFFTRAVQFTEEKLGQAEKTELDPHLENLISRADATKNWTEKMLRQTEALLQPNPSTRIEEFIYDKLDKKLPSKVTNAELLGQYMLDAANDLGPGTPYGSTLITVGEYQKRLGGAEREFLHIATANFLSPLRNFLEGDWRTISKERRLLENRRLDLDICKARLKKAKQAEAKAAVRGTVCACVCARVCVCALQRAEHELRVAQTEFDRQAEVTRLLLEGISSTHLNHLRCLHDFAEAQATYYAQCHHYMQDLQRELSRGNNAAGAPPAAAGGPNLSSSASSSHGTLTVEQLPVTGTRKAKVLYDYDAHDASELSLLADELITVYTLPGMDPDWLIGERGNNKGKVPVTYLELLS</sequence>
<reference evidence="7" key="2">
    <citation type="submission" date="2025-08" db="UniProtKB">
        <authorList>
            <consortium name="Ensembl"/>
        </authorList>
    </citation>
    <scope>IDENTIFICATION</scope>
</reference>
<dbReference type="GO" id="GO:0016020">
    <property type="term" value="C:membrane"/>
    <property type="evidence" value="ECO:0007669"/>
    <property type="project" value="TreeGrafter"/>
</dbReference>
<keyword evidence="2 3" id="KW-0728">SH3 domain</keyword>
<dbReference type="PROSITE" id="PS51021">
    <property type="entry name" value="BAR"/>
    <property type="match status" value="1"/>
</dbReference>
<dbReference type="InterPro" id="IPR027267">
    <property type="entry name" value="AH/BAR_dom_sf"/>
</dbReference>
<reference evidence="7 8" key="1">
    <citation type="journal article" date="2011" name="Genome Biol. Evol.">
        <title>Integration of the genetic map and genome assembly of fugu facilitates insights into distinct features of genome evolution in teleosts and mammals.</title>
        <authorList>
            <person name="Kai W."/>
            <person name="Kikuchi K."/>
            <person name="Tohari S."/>
            <person name="Chew A.K."/>
            <person name="Tay A."/>
            <person name="Fujiwara A."/>
            <person name="Hosoya S."/>
            <person name="Suetake H."/>
            <person name="Naruse K."/>
            <person name="Brenner S."/>
            <person name="Suzuki Y."/>
            <person name="Venkatesh B."/>
        </authorList>
    </citation>
    <scope>NUCLEOTIDE SEQUENCE [LARGE SCALE GENOMIC DNA]</scope>
</reference>
<dbReference type="GeneTree" id="ENSGT00940000155841"/>
<dbReference type="InterPro" id="IPR036028">
    <property type="entry name" value="SH3-like_dom_sf"/>
</dbReference>
<dbReference type="SMART" id="SM00326">
    <property type="entry name" value="SH3"/>
    <property type="match status" value="1"/>
</dbReference>
<dbReference type="Gene3D" id="2.30.30.40">
    <property type="entry name" value="SH3 Domains"/>
    <property type="match status" value="1"/>
</dbReference>
<dbReference type="GO" id="GO:0061024">
    <property type="term" value="P:membrane organization"/>
    <property type="evidence" value="ECO:0007669"/>
    <property type="project" value="TreeGrafter"/>
</dbReference>
<dbReference type="Proteomes" id="UP000005226">
    <property type="component" value="Chromosome 6"/>
</dbReference>
<feature type="region of interest" description="Disordered" evidence="4">
    <location>
        <begin position="271"/>
        <end position="303"/>
    </location>
</feature>
<gene>
    <name evidence="7" type="primary">sh3glb2b</name>
</gene>
<dbReference type="Pfam" id="PF03114">
    <property type="entry name" value="BAR"/>
    <property type="match status" value="1"/>
</dbReference>
<feature type="domain" description="BAR" evidence="6">
    <location>
        <begin position="24"/>
        <end position="278"/>
    </location>
</feature>
<proteinExistence type="inferred from homology"/>
<dbReference type="Gene3D" id="1.20.1270.60">
    <property type="entry name" value="Arfaptin homology (AH) domain/BAR domain"/>
    <property type="match status" value="1"/>
</dbReference>
<protein>
    <submittedName>
        <fullName evidence="7">SH3 domain containing GRB2 like, endophilin B2</fullName>
    </submittedName>
</protein>
<name>H2UB98_TAKRU</name>
<dbReference type="HOGENOM" id="CLU_043817_1_1_1"/>
<dbReference type="SUPFAM" id="SSF103657">
    <property type="entry name" value="BAR/IMD domain-like"/>
    <property type="match status" value="1"/>
</dbReference>